<evidence type="ECO:0000256" key="3">
    <source>
        <dbReference type="SAM" id="SignalP"/>
    </source>
</evidence>
<sequence>MPRLAAALPLIGLMGMQSACVTTPAPKSAASAALMDGQGSMRGSVTITEGADITVQVRAMGLAPGLHAVHIHAVGRCDAPDFATAGPHWNPMGKSHGAENPNGPHLGDLPNMTIGSDGAGELTFSVPARLDTGDHPLLDSDGAALVIHAGPDDMKTDPSGNSGGRIACGVIMKNGVK</sequence>
<feature type="chain" id="PRO_5020337746" description="Superoxide dismutase [Cu-Zn]" evidence="3">
    <location>
        <begin position="20"/>
        <end position="177"/>
    </location>
</feature>
<gene>
    <name evidence="5" type="ORF">EQG66_03205</name>
</gene>
<dbReference type="GO" id="GO:0004784">
    <property type="term" value="F:superoxide dismutase activity"/>
    <property type="evidence" value="ECO:0007669"/>
    <property type="project" value="UniProtKB-EC"/>
</dbReference>
<reference evidence="6" key="1">
    <citation type="submission" date="2019-01" db="EMBL/GenBank/DDBJ databases">
        <title>Cytophagaceae bacterium strain CAR-16.</title>
        <authorList>
            <person name="Chen W.-M."/>
        </authorList>
    </citation>
    <scope>NUCLEOTIDE SEQUENCE [LARGE SCALE GENOMIC DNA]</scope>
    <source>
        <strain evidence="6">CHR27</strain>
    </source>
</reference>
<dbReference type="EMBL" id="SBKP01000002">
    <property type="protein sequence ID" value="RXR30519.1"/>
    <property type="molecule type" value="Genomic_DNA"/>
</dbReference>
<dbReference type="Gene3D" id="2.60.40.200">
    <property type="entry name" value="Superoxide dismutase, copper/zinc binding domain"/>
    <property type="match status" value="1"/>
</dbReference>
<comment type="similarity">
    <text evidence="1 2">Belongs to the Cu-Zn superoxide dismutase family.</text>
</comment>
<dbReference type="PROSITE" id="PS00332">
    <property type="entry name" value="SOD_CU_ZN_2"/>
    <property type="match status" value="1"/>
</dbReference>
<dbReference type="PANTHER" id="PTHR10003">
    <property type="entry name" value="SUPEROXIDE DISMUTASE CU-ZN -RELATED"/>
    <property type="match status" value="1"/>
</dbReference>
<feature type="domain" description="Superoxide dismutase copper/zinc binding" evidence="4">
    <location>
        <begin position="42"/>
        <end position="171"/>
    </location>
</feature>
<dbReference type="SUPFAM" id="SSF49329">
    <property type="entry name" value="Cu,Zn superoxide dismutase-like"/>
    <property type="match status" value="1"/>
</dbReference>
<protein>
    <recommendedName>
        <fullName evidence="2">Superoxide dismutase [Cu-Zn]</fullName>
        <ecNumber evidence="2">1.15.1.1</ecNumber>
    </recommendedName>
</protein>
<evidence type="ECO:0000259" key="4">
    <source>
        <dbReference type="Pfam" id="PF00080"/>
    </source>
</evidence>
<comment type="catalytic activity">
    <reaction evidence="2">
        <text>2 superoxide + 2 H(+) = H2O2 + O2</text>
        <dbReference type="Rhea" id="RHEA:20696"/>
        <dbReference type="ChEBI" id="CHEBI:15378"/>
        <dbReference type="ChEBI" id="CHEBI:15379"/>
        <dbReference type="ChEBI" id="CHEBI:16240"/>
        <dbReference type="ChEBI" id="CHEBI:18421"/>
        <dbReference type="EC" id="1.15.1.1"/>
    </reaction>
</comment>
<dbReference type="InterPro" id="IPR036423">
    <property type="entry name" value="SOD-like_Cu/Zn_dom_sf"/>
</dbReference>
<evidence type="ECO:0000313" key="5">
    <source>
        <dbReference type="EMBL" id="RXR30519.1"/>
    </source>
</evidence>
<dbReference type="GO" id="GO:0005507">
    <property type="term" value="F:copper ion binding"/>
    <property type="evidence" value="ECO:0007669"/>
    <property type="project" value="InterPro"/>
</dbReference>
<feature type="signal peptide" evidence="3">
    <location>
        <begin position="1"/>
        <end position="19"/>
    </location>
</feature>
<comment type="cofactor">
    <cofactor evidence="2">
        <name>Zn(2+)</name>
        <dbReference type="ChEBI" id="CHEBI:29105"/>
    </cofactor>
    <text evidence="2">Binds 1 zinc ion per subunit.</text>
</comment>
<organism evidence="5 6">
    <name type="scientific">Sphingobium fluviale</name>
    <dbReference type="NCBI Taxonomy" id="2506423"/>
    <lineage>
        <taxon>Bacteria</taxon>
        <taxon>Pseudomonadati</taxon>
        <taxon>Pseudomonadota</taxon>
        <taxon>Alphaproteobacteria</taxon>
        <taxon>Sphingomonadales</taxon>
        <taxon>Sphingomonadaceae</taxon>
        <taxon>Sphingobium</taxon>
    </lineage>
</organism>
<dbReference type="InterPro" id="IPR018152">
    <property type="entry name" value="SOD_Cu/Zn_BS"/>
</dbReference>
<dbReference type="Pfam" id="PF00080">
    <property type="entry name" value="Sod_Cu"/>
    <property type="match status" value="1"/>
</dbReference>
<keyword evidence="2" id="KW-0479">Metal-binding</keyword>
<comment type="caution">
    <text evidence="5">The sequence shown here is derived from an EMBL/GenBank/DDBJ whole genome shotgun (WGS) entry which is preliminary data.</text>
</comment>
<dbReference type="InterPro" id="IPR001424">
    <property type="entry name" value="SOD_Cu_Zn_dom"/>
</dbReference>
<evidence type="ECO:0000256" key="2">
    <source>
        <dbReference type="RuleBase" id="RU000393"/>
    </source>
</evidence>
<keyword evidence="6" id="KW-1185">Reference proteome</keyword>
<keyword evidence="2" id="KW-0186">Copper</keyword>
<keyword evidence="2" id="KW-0862">Zinc</keyword>
<evidence type="ECO:0000256" key="1">
    <source>
        <dbReference type="ARBA" id="ARBA00010457"/>
    </source>
</evidence>
<comment type="function">
    <text evidence="2">Destroys radicals which are normally produced within the cells and which are toxic to biological systems.</text>
</comment>
<dbReference type="OrthoDB" id="5431326at2"/>
<name>A0A4Q1KMT7_9SPHN</name>
<dbReference type="InterPro" id="IPR024134">
    <property type="entry name" value="SOD_Cu/Zn_/chaperone"/>
</dbReference>
<evidence type="ECO:0000313" key="6">
    <source>
        <dbReference type="Proteomes" id="UP000290958"/>
    </source>
</evidence>
<keyword evidence="3" id="KW-0732">Signal</keyword>
<comment type="cofactor">
    <cofactor evidence="2">
        <name>Cu cation</name>
        <dbReference type="ChEBI" id="CHEBI:23378"/>
    </cofactor>
    <text evidence="2">Binds 1 copper ion per subunit.</text>
</comment>
<keyword evidence="2" id="KW-0560">Oxidoreductase</keyword>
<proteinExistence type="inferred from homology"/>
<dbReference type="Proteomes" id="UP000290958">
    <property type="component" value="Unassembled WGS sequence"/>
</dbReference>
<dbReference type="CDD" id="cd00305">
    <property type="entry name" value="Cu-Zn_Superoxide_Dismutase"/>
    <property type="match status" value="1"/>
</dbReference>
<dbReference type="AlphaFoldDB" id="A0A4Q1KMT7"/>
<accession>A0A4Q1KMT7</accession>
<dbReference type="EC" id="1.15.1.1" evidence="2"/>